<accession>A0ABV9H1B1</accession>
<dbReference type="InterPro" id="IPR036457">
    <property type="entry name" value="PPM-type-like_dom_sf"/>
</dbReference>
<dbReference type="SMART" id="SM00331">
    <property type="entry name" value="PP2C_SIG"/>
    <property type="match status" value="1"/>
</dbReference>
<dbReference type="PROSITE" id="PS51746">
    <property type="entry name" value="PPM_2"/>
    <property type="match status" value="1"/>
</dbReference>
<name>A0ABV9H1B1_9BURK</name>
<proteinExistence type="predicted"/>
<dbReference type="GO" id="GO:0004722">
    <property type="term" value="F:protein serine/threonine phosphatase activity"/>
    <property type="evidence" value="ECO:0007669"/>
    <property type="project" value="UniProtKB-EC"/>
</dbReference>
<keyword evidence="2" id="KW-0378">Hydrolase</keyword>
<evidence type="ECO:0000259" key="1">
    <source>
        <dbReference type="PROSITE" id="PS51746"/>
    </source>
</evidence>
<dbReference type="InterPro" id="IPR001932">
    <property type="entry name" value="PPM-type_phosphatase-like_dom"/>
</dbReference>
<dbReference type="EC" id="3.1.3.16" evidence="2"/>
<sequence length="301" mass="33001">MKFSVFQLSRRGGRATNEDRMGYCYTREAALFVLADGMGGHAEGEIAAQLALQAMAAEFQRQATPRLADVPGFLRQGLMLAHERIRAYGRHKRMSDAPRTTLVAAVIQEGQVSWIHCGDSRLYWVRSGVLQARTRDHSYAEMDRNGALKLAHKILNRNVLYTCLGAETAPVVDLAGPHTLQQDDRLLLCSDGLWDVLQEHVLLQRLSNSPVQNAVPALVDAALQVAGSKSDNVTALAVQWEQDEAEPAAIDTQDSDGAFASTIQSLQDLEGFDVSLDEAEIERSIAEINAAIRRSAGHKKV</sequence>
<evidence type="ECO:0000313" key="3">
    <source>
        <dbReference type="Proteomes" id="UP001595967"/>
    </source>
</evidence>
<dbReference type="Gene3D" id="3.60.40.10">
    <property type="entry name" value="PPM-type phosphatase domain"/>
    <property type="match status" value="1"/>
</dbReference>
<organism evidence="2 3">
    <name type="scientific">Comamonas nitrativorans</name>
    <dbReference type="NCBI Taxonomy" id="108437"/>
    <lineage>
        <taxon>Bacteria</taxon>
        <taxon>Pseudomonadati</taxon>
        <taxon>Pseudomonadota</taxon>
        <taxon>Betaproteobacteria</taxon>
        <taxon>Burkholderiales</taxon>
        <taxon>Comamonadaceae</taxon>
        <taxon>Comamonas</taxon>
    </lineage>
</organism>
<dbReference type="Pfam" id="PF13672">
    <property type="entry name" value="PP2C_2"/>
    <property type="match status" value="1"/>
</dbReference>
<dbReference type="InterPro" id="IPR015655">
    <property type="entry name" value="PP2C"/>
</dbReference>
<evidence type="ECO:0000313" key="2">
    <source>
        <dbReference type="EMBL" id="MFC4623164.1"/>
    </source>
</evidence>
<comment type="caution">
    <text evidence="2">The sequence shown here is derived from an EMBL/GenBank/DDBJ whole genome shotgun (WGS) entry which is preliminary data.</text>
</comment>
<dbReference type="RefSeq" id="WP_377727183.1">
    <property type="nucleotide sequence ID" value="NZ_JBHSEW010000012.1"/>
</dbReference>
<dbReference type="SUPFAM" id="SSF81606">
    <property type="entry name" value="PP2C-like"/>
    <property type="match status" value="1"/>
</dbReference>
<dbReference type="PANTHER" id="PTHR47992">
    <property type="entry name" value="PROTEIN PHOSPHATASE"/>
    <property type="match status" value="1"/>
</dbReference>
<dbReference type="SMART" id="SM00332">
    <property type="entry name" value="PP2Cc"/>
    <property type="match status" value="1"/>
</dbReference>
<feature type="domain" description="PPM-type phosphatase" evidence="1">
    <location>
        <begin position="2"/>
        <end position="240"/>
    </location>
</feature>
<reference evidence="3" key="1">
    <citation type="journal article" date="2019" name="Int. J. Syst. Evol. Microbiol.">
        <title>The Global Catalogue of Microorganisms (GCM) 10K type strain sequencing project: providing services to taxonomists for standard genome sequencing and annotation.</title>
        <authorList>
            <consortium name="The Broad Institute Genomics Platform"/>
            <consortium name="The Broad Institute Genome Sequencing Center for Infectious Disease"/>
            <person name="Wu L."/>
            <person name="Ma J."/>
        </authorList>
    </citation>
    <scope>NUCLEOTIDE SEQUENCE [LARGE SCALE GENOMIC DNA]</scope>
    <source>
        <strain evidence="3">JCM 11650</strain>
    </source>
</reference>
<dbReference type="Proteomes" id="UP001595967">
    <property type="component" value="Unassembled WGS sequence"/>
</dbReference>
<keyword evidence="3" id="KW-1185">Reference proteome</keyword>
<dbReference type="CDD" id="cd00143">
    <property type="entry name" value="PP2Cc"/>
    <property type="match status" value="1"/>
</dbReference>
<dbReference type="EMBL" id="JBHSEW010000012">
    <property type="protein sequence ID" value="MFC4623164.1"/>
    <property type="molecule type" value="Genomic_DNA"/>
</dbReference>
<protein>
    <submittedName>
        <fullName evidence="2">PP2C family protein-serine/threonine phosphatase</fullName>
        <ecNumber evidence="2">3.1.3.16</ecNumber>
    </submittedName>
</protein>
<gene>
    <name evidence="2" type="ORF">ACFO3A_13205</name>
</gene>